<dbReference type="Gene3D" id="3.30.310.10">
    <property type="entry name" value="TATA-Binding Protein"/>
    <property type="match status" value="1"/>
</dbReference>
<protein>
    <recommendedName>
        <fullName evidence="1">Coatomer subunit gamma C-terminal domain-containing protein</fullName>
    </recommendedName>
</protein>
<dbReference type="InterPro" id="IPR009028">
    <property type="entry name" value="Coatomer/calthrin_app_sub_C"/>
</dbReference>
<dbReference type="eggNOG" id="KOG1078">
    <property type="taxonomic scope" value="Eukaryota"/>
</dbReference>
<dbReference type="GO" id="GO:0006886">
    <property type="term" value="P:intracellular protein transport"/>
    <property type="evidence" value="ECO:0007669"/>
    <property type="project" value="InterPro"/>
</dbReference>
<dbReference type="RefSeq" id="XP_014143229.1">
    <property type="nucleotide sequence ID" value="XM_014287754.1"/>
</dbReference>
<feature type="domain" description="Coatomer subunit gamma C-terminal" evidence="1">
    <location>
        <begin position="9"/>
        <end position="66"/>
    </location>
</feature>
<dbReference type="GO" id="GO:0005793">
    <property type="term" value="C:endoplasmic reticulum-Golgi intermediate compartment"/>
    <property type="evidence" value="ECO:0007669"/>
    <property type="project" value="TreeGrafter"/>
</dbReference>
<proteinExistence type="predicted"/>
<dbReference type="InterPro" id="IPR017106">
    <property type="entry name" value="Coatomer_gsu"/>
</dbReference>
<dbReference type="AlphaFoldDB" id="A0A0L0EXW9"/>
<keyword evidence="3" id="KW-1185">Reference proteome</keyword>
<feature type="non-terminal residue" evidence="2">
    <location>
        <position position="66"/>
    </location>
</feature>
<sequence length="66" mass="7304">IEELDLTAADHVLPVNVPNFGDGWEELGEESEVSDVFELSSMKSLEEAVESIIGFLGMYPCDRTDK</sequence>
<evidence type="ECO:0000313" key="3">
    <source>
        <dbReference type="Proteomes" id="UP000054560"/>
    </source>
</evidence>
<evidence type="ECO:0000313" key="2">
    <source>
        <dbReference type="EMBL" id="KNC69327.1"/>
    </source>
</evidence>
<dbReference type="PANTHER" id="PTHR10261:SF0">
    <property type="entry name" value="COATOMER SUBUNIT GAMMA-2"/>
    <property type="match status" value="1"/>
</dbReference>
<dbReference type="GO" id="GO:0000139">
    <property type="term" value="C:Golgi membrane"/>
    <property type="evidence" value="ECO:0007669"/>
    <property type="project" value="TreeGrafter"/>
</dbReference>
<dbReference type="GO" id="GO:0005783">
    <property type="term" value="C:endoplasmic reticulum"/>
    <property type="evidence" value="ECO:0007669"/>
    <property type="project" value="TreeGrafter"/>
</dbReference>
<dbReference type="Pfam" id="PF16381">
    <property type="entry name" value="Coatomer_g_Cpla"/>
    <property type="match status" value="1"/>
</dbReference>
<dbReference type="GeneID" id="25918667"/>
<dbReference type="GO" id="GO:0006891">
    <property type="term" value="P:intra-Golgi vesicle-mediated transport"/>
    <property type="evidence" value="ECO:0007669"/>
    <property type="project" value="TreeGrafter"/>
</dbReference>
<dbReference type="SUPFAM" id="SSF55711">
    <property type="entry name" value="Subdomain of clathrin and coatomer appendage domain"/>
    <property type="match status" value="1"/>
</dbReference>
<reference evidence="2 3" key="1">
    <citation type="submission" date="2011-02" db="EMBL/GenBank/DDBJ databases">
        <title>The Genome Sequence of Sphaeroforma arctica JP610.</title>
        <authorList>
            <consortium name="The Broad Institute Genome Sequencing Platform"/>
            <person name="Russ C."/>
            <person name="Cuomo C."/>
            <person name="Young S.K."/>
            <person name="Zeng Q."/>
            <person name="Gargeya S."/>
            <person name="Alvarado L."/>
            <person name="Berlin A."/>
            <person name="Chapman S.B."/>
            <person name="Chen Z."/>
            <person name="Freedman E."/>
            <person name="Gellesch M."/>
            <person name="Goldberg J."/>
            <person name="Griggs A."/>
            <person name="Gujja S."/>
            <person name="Heilman E."/>
            <person name="Heiman D."/>
            <person name="Howarth C."/>
            <person name="Mehta T."/>
            <person name="Neiman D."/>
            <person name="Pearson M."/>
            <person name="Roberts A."/>
            <person name="Saif S."/>
            <person name="Shea T."/>
            <person name="Shenoy N."/>
            <person name="Sisk P."/>
            <person name="Stolte C."/>
            <person name="Sykes S."/>
            <person name="White J."/>
            <person name="Yandava C."/>
            <person name="Burger G."/>
            <person name="Gray M.W."/>
            <person name="Holland P.W.H."/>
            <person name="King N."/>
            <person name="Lang F.B.F."/>
            <person name="Roger A.J."/>
            <person name="Ruiz-Trillo I."/>
            <person name="Haas B."/>
            <person name="Nusbaum C."/>
            <person name="Birren B."/>
        </authorList>
    </citation>
    <scope>NUCLEOTIDE SEQUENCE [LARGE SCALE GENOMIC DNA]</scope>
    <source>
        <strain evidence="2 3">JP610</strain>
    </source>
</reference>
<evidence type="ECO:0000259" key="1">
    <source>
        <dbReference type="Pfam" id="PF16381"/>
    </source>
</evidence>
<dbReference type="EMBL" id="KQ255806">
    <property type="protein sequence ID" value="KNC69327.1"/>
    <property type="molecule type" value="Genomic_DNA"/>
</dbReference>
<feature type="non-terminal residue" evidence="2">
    <location>
        <position position="1"/>
    </location>
</feature>
<dbReference type="InterPro" id="IPR032154">
    <property type="entry name" value="Coatomer_g_Cpla"/>
</dbReference>
<dbReference type="GO" id="GO:0006888">
    <property type="term" value="P:endoplasmic reticulum to Golgi vesicle-mediated transport"/>
    <property type="evidence" value="ECO:0007669"/>
    <property type="project" value="TreeGrafter"/>
</dbReference>
<dbReference type="Proteomes" id="UP000054560">
    <property type="component" value="Unassembled WGS sequence"/>
</dbReference>
<name>A0A0L0EXW9_9EUKA</name>
<organism evidence="2 3">
    <name type="scientific">Sphaeroforma arctica JP610</name>
    <dbReference type="NCBI Taxonomy" id="667725"/>
    <lineage>
        <taxon>Eukaryota</taxon>
        <taxon>Ichthyosporea</taxon>
        <taxon>Ichthyophonida</taxon>
        <taxon>Sphaeroforma</taxon>
    </lineage>
</organism>
<dbReference type="OrthoDB" id="1074925at2759"/>
<dbReference type="PANTHER" id="PTHR10261">
    <property type="entry name" value="COATOMER SUBUNIT GAMMA"/>
    <property type="match status" value="1"/>
</dbReference>
<dbReference type="InterPro" id="IPR012295">
    <property type="entry name" value="TBP_dom_sf"/>
</dbReference>
<dbReference type="STRING" id="667725.A0A0L0EXW9"/>
<accession>A0A0L0EXW9</accession>
<dbReference type="GO" id="GO:0009306">
    <property type="term" value="P:protein secretion"/>
    <property type="evidence" value="ECO:0007669"/>
    <property type="project" value="TreeGrafter"/>
</dbReference>
<gene>
    <name evidence="2" type="ORF">SARC_18163</name>
</gene>
<dbReference type="GO" id="GO:0030126">
    <property type="term" value="C:COPI vesicle coat"/>
    <property type="evidence" value="ECO:0007669"/>
    <property type="project" value="TreeGrafter"/>
</dbReference>